<dbReference type="Proteomes" id="UP000259173">
    <property type="component" value="Unassembled WGS sequence"/>
</dbReference>
<feature type="binding site" evidence="9">
    <location>
        <position position="316"/>
    </location>
    <ligand>
        <name>[4Fe-4S] cluster</name>
        <dbReference type="ChEBI" id="CHEBI:49883"/>
    </ligand>
</feature>
<evidence type="ECO:0000256" key="1">
    <source>
        <dbReference type="ARBA" id="ARBA00005065"/>
    </source>
</evidence>
<keyword evidence="3 9" id="KW-0004">4Fe-4S</keyword>
<evidence type="ECO:0000313" key="10">
    <source>
        <dbReference type="EMBL" id="HAE95253.1"/>
    </source>
</evidence>
<dbReference type="NCBIfam" id="NF006879">
    <property type="entry name" value="PRK09375.1-4"/>
    <property type="match status" value="1"/>
</dbReference>
<comment type="catalytic activity">
    <reaction evidence="9">
        <text>iminosuccinate + dihydroxyacetone phosphate = quinolinate + phosphate + 2 H2O + H(+)</text>
        <dbReference type="Rhea" id="RHEA:25888"/>
        <dbReference type="ChEBI" id="CHEBI:15377"/>
        <dbReference type="ChEBI" id="CHEBI:15378"/>
        <dbReference type="ChEBI" id="CHEBI:29959"/>
        <dbReference type="ChEBI" id="CHEBI:43474"/>
        <dbReference type="ChEBI" id="CHEBI:57642"/>
        <dbReference type="ChEBI" id="CHEBI:77875"/>
        <dbReference type="EC" id="2.5.1.72"/>
    </reaction>
</comment>
<feature type="binding site" evidence="9">
    <location>
        <position position="78"/>
    </location>
    <ligand>
        <name>iminosuccinate</name>
        <dbReference type="ChEBI" id="CHEBI:77875"/>
    </ligand>
</feature>
<dbReference type="InterPro" id="IPR036094">
    <property type="entry name" value="NadA_sf"/>
</dbReference>
<keyword evidence="12" id="KW-1185">Reference proteome</keyword>
<dbReference type="InterPro" id="IPR023066">
    <property type="entry name" value="Quinolinate_synth_type2"/>
</dbReference>
<dbReference type="RefSeq" id="WP_035553120.1">
    <property type="nucleotide sequence ID" value="NZ_AWFH01000034.1"/>
</dbReference>
<dbReference type="GO" id="GO:0051539">
    <property type="term" value="F:4 iron, 4 sulfur cluster binding"/>
    <property type="evidence" value="ECO:0007669"/>
    <property type="project" value="UniProtKB-KW"/>
</dbReference>
<dbReference type="OrthoDB" id="9801204at2"/>
<dbReference type="EC" id="2.5.1.72" evidence="2 9"/>
<dbReference type="EMBL" id="DMBR01000360">
    <property type="protein sequence ID" value="HAE95253.1"/>
    <property type="molecule type" value="Genomic_DNA"/>
</dbReference>
<gene>
    <name evidence="9" type="primary">nadA</name>
    <name evidence="10" type="ORF">DCG65_11885</name>
    <name evidence="11" type="ORF">HY36_06865</name>
</gene>
<accession>A0A059DZR6</accession>
<reference evidence="10 13" key="2">
    <citation type="journal article" date="2018" name="Nat. Biotechnol.">
        <title>A standardized bacterial taxonomy based on genome phylogeny substantially revises the tree of life.</title>
        <authorList>
            <person name="Parks D.H."/>
            <person name="Chuvochina M."/>
            <person name="Waite D.W."/>
            <person name="Rinke C."/>
            <person name="Skarshewski A."/>
            <person name="Chaumeil P.A."/>
            <person name="Hugenholtz P."/>
        </authorList>
    </citation>
    <scope>NUCLEOTIDE SEQUENCE [LARGE SCALE GENOMIC DNA]</scope>
    <source>
        <strain evidence="10">UBA8557</strain>
    </source>
</reference>
<dbReference type="GO" id="GO:0008987">
    <property type="term" value="F:quinolinate synthetase A activity"/>
    <property type="evidence" value="ECO:0007669"/>
    <property type="project" value="UniProtKB-UniRule"/>
</dbReference>
<dbReference type="GO" id="GO:0034628">
    <property type="term" value="P:'de novo' NAD+ biosynthetic process from L-aspartate"/>
    <property type="evidence" value="ECO:0007669"/>
    <property type="project" value="TreeGrafter"/>
</dbReference>
<dbReference type="NCBIfam" id="TIGR00550">
    <property type="entry name" value="nadA"/>
    <property type="match status" value="1"/>
</dbReference>
<evidence type="ECO:0000313" key="12">
    <source>
        <dbReference type="Proteomes" id="UP000024547"/>
    </source>
</evidence>
<evidence type="ECO:0000256" key="2">
    <source>
        <dbReference type="ARBA" id="ARBA00012669"/>
    </source>
</evidence>
<comment type="caution">
    <text evidence="11">The sequence shown here is derived from an EMBL/GenBank/DDBJ whole genome shotgun (WGS) entry which is preliminary data.</text>
</comment>
<evidence type="ECO:0000256" key="4">
    <source>
        <dbReference type="ARBA" id="ARBA00022642"/>
    </source>
</evidence>
<organism evidence="11 12">
    <name type="scientific">Hyphomonas atlantica</name>
    <dbReference type="NCBI Taxonomy" id="1280948"/>
    <lineage>
        <taxon>Bacteria</taxon>
        <taxon>Pseudomonadati</taxon>
        <taxon>Pseudomonadota</taxon>
        <taxon>Alphaproteobacteria</taxon>
        <taxon>Hyphomonadales</taxon>
        <taxon>Hyphomonadaceae</taxon>
        <taxon>Hyphomonas</taxon>
    </lineage>
</organism>
<dbReference type="PATRIC" id="fig|1280948.3.peg.2469"/>
<dbReference type="STRING" id="1280948.HY36_06865"/>
<dbReference type="PANTHER" id="PTHR30573:SF0">
    <property type="entry name" value="QUINOLINATE SYNTHASE, CHLOROPLASTIC"/>
    <property type="match status" value="1"/>
</dbReference>
<feature type="binding site" evidence="9">
    <location>
        <position position="141"/>
    </location>
    <ligand>
        <name>[4Fe-4S] cluster</name>
        <dbReference type="ChEBI" id="CHEBI:49883"/>
    </ligand>
</feature>
<evidence type="ECO:0000256" key="9">
    <source>
        <dbReference type="HAMAP-Rule" id="MF_00568"/>
    </source>
</evidence>
<feature type="binding site" evidence="9">
    <location>
        <position position="184"/>
    </location>
    <ligand>
        <name>iminosuccinate</name>
        <dbReference type="ChEBI" id="CHEBI:77875"/>
    </ligand>
</feature>
<evidence type="ECO:0000313" key="11">
    <source>
        <dbReference type="EMBL" id="KCZ59845.1"/>
    </source>
</evidence>
<comment type="pathway">
    <text evidence="1 9">Cofactor biosynthesis; NAD(+) biosynthesis; quinolinate from iminoaspartate: step 1/1.</text>
</comment>
<feature type="binding site" evidence="9">
    <location>
        <position position="273"/>
    </location>
    <ligand>
        <name>iminosuccinate</name>
        <dbReference type="ChEBI" id="CHEBI:77875"/>
    </ligand>
</feature>
<evidence type="ECO:0000256" key="7">
    <source>
        <dbReference type="ARBA" id="ARBA00023004"/>
    </source>
</evidence>
<keyword evidence="9" id="KW-0963">Cytoplasm</keyword>
<feature type="binding site" evidence="9">
    <location>
        <begin position="167"/>
        <end position="169"/>
    </location>
    <ligand>
        <name>iminosuccinate</name>
        <dbReference type="ChEBI" id="CHEBI:77875"/>
    </ligand>
</feature>
<dbReference type="NCBIfam" id="NF006878">
    <property type="entry name" value="PRK09375.1-2"/>
    <property type="match status" value="1"/>
</dbReference>
<keyword evidence="8 9" id="KW-0411">Iron-sulfur</keyword>
<evidence type="ECO:0000256" key="8">
    <source>
        <dbReference type="ARBA" id="ARBA00023014"/>
    </source>
</evidence>
<comment type="function">
    <text evidence="9">Catalyzes the condensation of iminoaspartate with dihydroxyacetone phosphate to form quinolinate.</text>
</comment>
<dbReference type="Proteomes" id="UP000024547">
    <property type="component" value="Unassembled WGS sequence"/>
</dbReference>
<dbReference type="EMBL" id="AWFH01000034">
    <property type="protein sequence ID" value="KCZ59845.1"/>
    <property type="molecule type" value="Genomic_DNA"/>
</dbReference>
<dbReference type="eggNOG" id="COG0379">
    <property type="taxonomic scope" value="Bacteria"/>
</dbReference>
<evidence type="ECO:0000256" key="5">
    <source>
        <dbReference type="ARBA" id="ARBA00022679"/>
    </source>
</evidence>
<keyword evidence="5 9" id="KW-0808">Transferase</keyword>
<comment type="subcellular location">
    <subcellularLocation>
        <location evidence="9">Cytoplasm</location>
    </subcellularLocation>
</comment>
<evidence type="ECO:0000256" key="6">
    <source>
        <dbReference type="ARBA" id="ARBA00022723"/>
    </source>
</evidence>
<dbReference type="GO" id="GO:0046872">
    <property type="term" value="F:metal ion binding"/>
    <property type="evidence" value="ECO:0007669"/>
    <property type="project" value="UniProtKB-KW"/>
</dbReference>
<keyword evidence="7 9" id="KW-0408">Iron</keyword>
<reference evidence="11 12" key="1">
    <citation type="journal article" date="2014" name="Antonie Van Leeuwenhoek">
        <title>Hyphomonas beringensis sp. nov. and Hyphomonas chukchiensis sp. nov., isolated from surface seawater of the Bering Sea and Chukchi Sea.</title>
        <authorList>
            <person name="Li C."/>
            <person name="Lai Q."/>
            <person name="Li G."/>
            <person name="Dong C."/>
            <person name="Wang J."/>
            <person name="Liao Y."/>
            <person name="Shao Z."/>
        </authorList>
    </citation>
    <scope>NUCLEOTIDE SEQUENCE [LARGE SCALE GENOMIC DNA]</scope>
    <source>
        <strain evidence="11 12">22II1-22F38</strain>
    </source>
</reference>
<dbReference type="UniPathway" id="UPA00253">
    <property type="reaction ID" value="UER00327"/>
</dbReference>
<dbReference type="SUPFAM" id="SSF142754">
    <property type="entry name" value="NadA-like"/>
    <property type="match status" value="1"/>
</dbReference>
<evidence type="ECO:0000313" key="13">
    <source>
        <dbReference type="Proteomes" id="UP000259173"/>
    </source>
</evidence>
<evidence type="ECO:0000256" key="3">
    <source>
        <dbReference type="ARBA" id="ARBA00022485"/>
    </source>
</evidence>
<protein>
    <recommendedName>
        <fullName evidence="2 9">Quinolinate synthase</fullName>
        <ecNumber evidence="2 9">2.5.1.72</ecNumber>
    </recommendedName>
</protein>
<feature type="binding site" evidence="9">
    <location>
        <begin position="256"/>
        <end position="258"/>
    </location>
    <ligand>
        <name>iminosuccinate</name>
        <dbReference type="ChEBI" id="CHEBI:77875"/>
    </ligand>
</feature>
<comment type="similarity">
    <text evidence="9">Belongs to the quinolinate synthase family. Type 2 subfamily.</text>
</comment>
<dbReference type="Gene3D" id="3.40.50.10800">
    <property type="entry name" value="NadA-like"/>
    <property type="match status" value="3"/>
</dbReference>
<feature type="binding site" evidence="9">
    <location>
        <position position="96"/>
    </location>
    <ligand>
        <name>iminosuccinate</name>
        <dbReference type="ChEBI" id="CHEBI:77875"/>
    </ligand>
</feature>
<comment type="cofactor">
    <cofactor evidence="9">
        <name>[4Fe-4S] cluster</name>
        <dbReference type="ChEBI" id="CHEBI:49883"/>
    </cofactor>
    <text evidence="9">Binds 1 [4Fe-4S] cluster per subunit.</text>
</comment>
<dbReference type="HAMAP" id="MF_00568">
    <property type="entry name" value="NadA_type2"/>
    <property type="match status" value="1"/>
</dbReference>
<sequence>MARLIDSGPGCPTPTPLRGASAAEARGLAYDDAVKAETDALYPLVQDFITPMEWPAIAPLVAAINRLKKEKNAVILAHNYMTPDIFQLVGDFRGDSLQLAREAANVDADIIVQAGVHFMAETSKILAPEKTVLIPDTRAGCSLAASITGADVRLIKEKFPNYPIVTYVNCTAEVKAECHITCTSSNAAQVVEAIAQEWNSDTVILVPDQYLAKNVAAQTGIRVMTWPGACEVHELFSADDVDQLREAHPGVVILAHPECPPDVLEAADFAGSTSALANYVAEESPNKVVLLTECSMSDNVASANPNVNFIRPCNLCPHMKRITLENIYDCLVTGEYEVTIPEDVRVRAKEALDAMMALPKMEKPLAFETGLKPMELEMVV</sequence>
<dbReference type="PANTHER" id="PTHR30573">
    <property type="entry name" value="QUINOLINATE SYNTHETASE A"/>
    <property type="match status" value="1"/>
</dbReference>
<dbReference type="Pfam" id="PF02445">
    <property type="entry name" value="NadA"/>
    <property type="match status" value="1"/>
</dbReference>
<dbReference type="GO" id="GO:0005829">
    <property type="term" value="C:cytosol"/>
    <property type="evidence" value="ECO:0007669"/>
    <property type="project" value="TreeGrafter"/>
</dbReference>
<name>A0A059DZR6_9PROT</name>
<dbReference type="InterPro" id="IPR003473">
    <property type="entry name" value="NadA"/>
</dbReference>
<proteinExistence type="inferred from homology"/>
<keyword evidence="4 9" id="KW-0662">Pyridine nucleotide biosynthesis</keyword>
<keyword evidence="6 9" id="KW-0479">Metal-binding</keyword>
<dbReference type="AlphaFoldDB" id="A0A059DZR6"/>
<feature type="binding site" evidence="9">
    <location>
        <position position="230"/>
    </location>
    <ligand>
        <name>[4Fe-4S] cluster</name>
        <dbReference type="ChEBI" id="CHEBI:49883"/>
    </ligand>
</feature>